<proteinExistence type="predicted"/>
<reference evidence="3 4" key="1">
    <citation type="submission" date="2020-06" db="EMBL/GenBank/DDBJ databases">
        <title>Genome sequence of Rhizobium sp strain ADMK78.</title>
        <authorList>
            <person name="Rahi P."/>
        </authorList>
    </citation>
    <scope>NUCLEOTIDE SEQUENCE [LARGE SCALE GENOMIC DNA]</scope>
    <source>
        <strain evidence="3 4">ADMK78</strain>
    </source>
</reference>
<dbReference type="EMBL" id="CP058350">
    <property type="protein sequence ID" value="QLF71454.1"/>
    <property type="molecule type" value="Genomic_DNA"/>
</dbReference>
<name>A0ABX6QSF8_9HYPH</name>
<dbReference type="Proteomes" id="UP000308530">
    <property type="component" value="Chromosome"/>
</dbReference>
<sequence>MAAALLVMLIAPAVHQRIVRYTENRLKATMPLSPQEIRAQKDMVRALYAAENAKTAHELSREREKSMALSISNDSLSKEAARLAADNQEIKSQIADMSTEAADFRSRLRRADLDLTNLKETLRRAETAVASKDLELDDLTRRLARSNTELEGTRHELSLRESEIENIRLRMQTVRDEREELRRETKLLSRRAKDAEMRLTQEEHKVIRLEDKLGREIAEKTDFEALLERRNRELSELRQKLKSSNNKLRSAVRTLKAANLPAPDIKDGPMIEIEDQPLPSLKAREEEIRASQNDLTDRLLRAKAATDDDALREELGDIAARMLVLTAHREGAASPIPDLLNTRNGNKASASSKSLVDRVMQIDPGLVQGRPAPAE</sequence>
<organism evidence="3 4">
    <name type="scientific">Peteryoungia desertarenae</name>
    <dbReference type="NCBI Taxonomy" id="1813451"/>
    <lineage>
        <taxon>Bacteria</taxon>
        <taxon>Pseudomonadati</taxon>
        <taxon>Pseudomonadota</taxon>
        <taxon>Alphaproteobacteria</taxon>
        <taxon>Hyphomicrobiales</taxon>
        <taxon>Rhizobiaceae</taxon>
        <taxon>Peteryoungia</taxon>
    </lineage>
</organism>
<feature type="coiled-coil region" evidence="1">
    <location>
        <begin position="73"/>
        <end position="258"/>
    </location>
</feature>
<evidence type="ECO:0000256" key="2">
    <source>
        <dbReference type="SAM" id="MobiDB-lite"/>
    </source>
</evidence>
<accession>A0ABX6QSF8</accession>
<keyword evidence="4" id="KW-1185">Reference proteome</keyword>
<evidence type="ECO:0000313" key="4">
    <source>
        <dbReference type="Proteomes" id="UP000308530"/>
    </source>
</evidence>
<evidence type="ECO:0000313" key="3">
    <source>
        <dbReference type="EMBL" id="QLF71454.1"/>
    </source>
</evidence>
<evidence type="ECO:0000256" key="1">
    <source>
        <dbReference type="SAM" id="Coils"/>
    </source>
</evidence>
<keyword evidence="1" id="KW-0175">Coiled coil</keyword>
<protein>
    <submittedName>
        <fullName evidence="3">Uncharacterized protein</fullName>
    </submittedName>
</protein>
<feature type="compositionally biased region" description="Polar residues" evidence="2">
    <location>
        <begin position="341"/>
        <end position="354"/>
    </location>
</feature>
<gene>
    <name evidence="3" type="ORF">FE840_017055</name>
</gene>
<feature type="region of interest" description="Disordered" evidence="2">
    <location>
        <begin position="334"/>
        <end position="354"/>
    </location>
</feature>